<gene>
    <name evidence="1" type="ORF">JTE90_024766</name>
</gene>
<dbReference type="AlphaFoldDB" id="A0AAV6UBB9"/>
<evidence type="ECO:0000313" key="2">
    <source>
        <dbReference type="Proteomes" id="UP000827092"/>
    </source>
</evidence>
<reference evidence="1 2" key="1">
    <citation type="journal article" date="2022" name="Nat. Ecol. Evol.">
        <title>A masculinizing supergene underlies an exaggerated male reproductive morph in a spider.</title>
        <authorList>
            <person name="Hendrickx F."/>
            <person name="De Corte Z."/>
            <person name="Sonet G."/>
            <person name="Van Belleghem S.M."/>
            <person name="Kostlbacher S."/>
            <person name="Vangestel C."/>
        </authorList>
    </citation>
    <scope>NUCLEOTIDE SEQUENCE [LARGE SCALE GENOMIC DNA]</scope>
    <source>
        <strain evidence="1">W744_W776</strain>
    </source>
</reference>
<sequence length="82" mass="9056">MNTTTTPTVINVSAESITGKENDNVTPPEVKDYDSTLGRYTALSTFNIRKKHHQRTQKLPSISKLAAVELQNLGQITGMQLL</sequence>
<name>A0AAV6UBB9_9ARAC</name>
<organism evidence="1 2">
    <name type="scientific">Oedothorax gibbosus</name>
    <dbReference type="NCBI Taxonomy" id="931172"/>
    <lineage>
        <taxon>Eukaryota</taxon>
        <taxon>Metazoa</taxon>
        <taxon>Ecdysozoa</taxon>
        <taxon>Arthropoda</taxon>
        <taxon>Chelicerata</taxon>
        <taxon>Arachnida</taxon>
        <taxon>Araneae</taxon>
        <taxon>Araneomorphae</taxon>
        <taxon>Entelegynae</taxon>
        <taxon>Araneoidea</taxon>
        <taxon>Linyphiidae</taxon>
        <taxon>Erigoninae</taxon>
        <taxon>Oedothorax</taxon>
    </lineage>
</organism>
<dbReference type="Proteomes" id="UP000827092">
    <property type="component" value="Unassembled WGS sequence"/>
</dbReference>
<dbReference type="EMBL" id="JAFNEN010000539">
    <property type="protein sequence ID" value="KAG8181018.1"/>
    <property type="molecule type" value="Genomic_DNA"/>
</dbReference>
<keyword evidence="2" id="KW-1185">Reference proteome</keyword>
<protein>
    <submittedName>
        <fullName evidence="1">Uncharacterized protein</fullName>
    </submittedName>
</protein>
<comment type="caution">
    <text evidence="1">The sequence shown here is derived from an EMBL/GenBank/DDBJ whole genome shotgun (WGS) entry which is preliminary data.</text>
</comment>
<evidence type="ECO:0000313" key="1">
    <source>
        <dbReference type="EMBL" id="KAG8181018.1"/>
    </source>
</evidence>
<proteinExistence type="predicted"/>
<accession>A0AAV6UBB9</accession>